<dbReference type="KEGG" id="tti:THITH_15550"/>
<dbReference type="InterPro" id="IPR011990">
    <property type="entry name" value="TPR-like_helical_dom_sf"/>
</dbReference>
<keyword evidence="1" id="KW-0802">TPR repeat</keyword>
<dbReference type="OrthoDB" id="8421013at2"/>
<keyword evidence="3" id="KW-1185">Reference proteome</keyword>
<proteinExistence type="predicted"/>
<dbReference type="Pfam" id="PF14559">
    <property type="entry name" value="TPR_19"/>
    <property type="match status" value="1"/>
</dbReference>
<evidence type="ECO:0000256" key="1">
    <source>
        <dbReference type="PROSITE-ProRule" id="PRU00339"/>
    </source>
</evidence>
<reference evidence="2 3" key="1">
    <citation type="submission" date="2013-12" db="EMBL/GenBank/DDBJ databases">
        <authorList>
            <consortium name="DOE Joint Genome Institute"/>
            <person name="Muyzer G."/>
            <person name="Huntemann M."/>
            <person name="Han J."/>
            <person name="Chen A."/>
            <person name="Kyrpides N."/>
            <person name="Mavromatis K."/>
            <person name="Markowitz V."/>
            <person name="Palaniappan K."/>
            <person name="Ivanova N."/>
            <person name="Schaumberg A."/>
            <person name="Pati A."/>
            <person name="Liolios K."/>
            <person name="Nordberg H.P."/>
            <person name="Cantor M.N."/>
            <person name="Hua S.X."/>
            <person name="Woyke T."/>
        </authorList>
    </citation>
    <scope>NUCLEOTIDE SEQUENCE [LARGE SCALE GENOMIC DNA]</scope>
    <source>
        <strain evidence="2 3">ARh 1</strain>
    </source>
</reference>
<dbReference type="RefSeq" id="WP_006746978.1">
    <property type="nucleotide sequence ID" value="NZ_CP007029.1"/>
</dbReference>
<feature type="repeat" description="TPR" evidence="1">
    <location>
        <begin position="19"/>
        <end position="52"/>
    </location>
</feature>
<evidence type="ECO:0000313" key="3">
    <source>
        <dbReference type="Proteomes" id="UP000005289"/>
    </source>
</evidence>
<gene>
    <name evidence="2" type="ORF">THITH_15550</name>
</gene>
<organism evidence="2 3">
    <name type="scientific">Thioalkalivibrio paradoxus ARh 1</name>
    <dbReference type="NCBI Taxonomy" id="713585"/>
    <lineage>
        <taxon>Bacteria</taxon>
        <taxon>Pseudomonadati</taxon>
        <taxon>Pseudomonadota</taxon>
        <taxon>Gammaproteobacteria</taxon>
        <taxon>Chromatiales</taxon>
        <taxon>Ectothiorhodospiraceae</taxon>
        <taxon>Thioalkalivibrio</taxon>
    </lineage>
</organism>
<sequence length="113" mass="12508">MAEMIARFQALLESGQDSPMLRLALANALIAAGRHAEAIEHLEQALEQDPEYSAAWKRLGWVLLETGAPARAAEICERGIEVARGRGDLQAVKEMEVFARRARKQLDAPKRDS</sequence>
<dbReference type="PROSITE" id="PS50005">
    <property type="entry name" value="TPR"/>
    <property type="match status" value="1"/>
</dbReference>
<dbReference type="HOGENOM" id="CLU_146069_2_0_6"/>
<evidence type="ECO:0000313" key="2">
    <source>
        <dbReference type="EMBL" id="AHE99459.1"/>
    </source>
</evidence>
<accession>W0DLI4</accession>
<protein>
    <submittedName>
        <fullName evidence="2">Uncharacterized protein</fullName>
    </submittedName>
</protein>
<dbReference type="Proteomes" id="UP000005289">
    <property type="component" value="Chromosome"/>
</dbReference>
<name>W0DLI4_9GAMM</name>
<dbReference type="STRING" id="713585.THITH_15550"/>
<dbReference type="EMBL" id="CP007029">
    <property type="protein sequence ID" value="AHE99459.1"/>
    <property type="molecule type" value="Genomic_DNA"/>
</dbReference>
<dbReference type="InterPro" id="IPR019734">
    <property type="entry name" value="TPR_rpt"/>
</dbReference>
<dbReference type="AlphaFoldDB" id="W0DLI4"/>
<dbReference type="Gene3D" id="1.25.40.10">
    <property type="entry name" value="Tetratricopeptide repeat domain"/>
    <property type="match status" value="1"/>
</dbReference>
<dbReference type="SMART" id="SM00028">
    <property type="entry name" value="TPR"/>
    <property type="match status" value="2"/>
</dbReference>
<dbReference type="SUPFAM" id="SSF48452">
    <property type="entry name" value="TPR-like"/>
    <property type="match status" value="1"/>
</dbReference>